<protein>
    <submittedName>
        <fullName evidence="3">Aste57867_12166 protein</fullName>
    </submittedName>
</protein>
<dbReference type="OrthoDB" id="75520at2759"/>
<accession>A0A485KVG0</accession>
<keyword evidence="4" id="KW-1185">Reference proteome</keyword>
<gene>
    <name evidence="3" type="primary">Aste57867_12166</name>
    <name evidence="2" type="ORF">As57867_012121</name>
    <name evidence="3" type="ORF">ASTE57867_12166</name>
</gene>
<dbReference type="AlphaFoldDB" id="A0A485KVG0"/>
<dbReference type="EMBL" id="VJMH01005341">
    <property type="protein sequence ID" value="KAF0697172.1"/>
    <property type="molecule type" value="Genomic_DNA"/>
</dbReference>
<reference evidence="3 4" key="1">
    <citation type="submission" date="2019-03" db="EMBL/GenBank/DDBJ databases">
        <authorList>
            <person name="Gaulin E."/>
            <person name="Dumas B."/>
        </authorList>
    </citation>
    <scope>NUCLEOTIDE SEQUENCE [LARGE SCALE GENOMIC DNA]</scope>
    <source>
        <strain evidence="3">CBS 568.67</strain>
    </source>
</reference>
<organism evidence="3 4">
    <name type="scientific">Aphanomyces stellatus</name>
    <dbReference type="NCBI Taxonomy" id="120398"/>
    <lineage>
        <taxon>Eukaryota</taxon>
        <taxon>Sar</taxon>
        <taxon>Stramenopiles</taxon>
        <taxon>Oomycota</taxon>
        <taxon>Saprolegniomycetes</taxon>
        <taxon>Saprolegniales</taxon>
        <taxon>Verrucalvaceae</taxon>
        <taxon>Aphanomyces</taxon>
    </lineage>
</organism>
<feature type="compositionally biased region" description="Pro residues" evidence="1">
    <location>
        <begin position="140"/>
        <end position="152"/>
    </location>
</feature>
<evidence type="ECO:0000313" key="4">
    <source>
        <dbReference type="Proteomes" id="UP000332933"/>
    </source>
</evidence>
<evidence type="ECO:0000313" key="2">
    <source>
        <dbReference type="EMBL" id="KAF0697172.1"/>
    </source>
</evidence>
<feature type="compositionally biased region" description="Basic and acidic residues" evidence="1">
    <location>
        <begin position="112"/>
        <end position="121"/>
    </location>
</feature>
<name>A0A485KVG0_9STRA</name>
<evidence type="ECO:0000313" key="3">
    <source>
        <dbReference type="EMBL" id="VFT89020.1"/>
    </source>
</evidence>
<reference evidence="2" key="2">
    <citation type="submission" date="2019-06" db="EMBL/GenBank/DDBJ databases">
        <title>Genomics analysis of Aphanomyces spp. identifies a new class of oomycete effector associated with host adaptation.</title>
        <authorList>
            <person name="Gaulin E."/>
        </authorList>
    </citation>
    <scope>NUCLEOTIDE SEQUENCE</scope>
    <source>
        <strain evidence="2">CBS 578.67</strain>
    </source>
</reference>
<feature type="region of interest" description="Disordered" evidence="1">
    <location>
        <begin position="108"/>
        <end position="166"/>
    </location>
</feature>
<feature type="region of interest" description="Disordered" evidence="1">
    <location>
        <begin position="1"/>
        <end position="73"/>
    </location>
</feature>
<dbReference type="Proteomes" id="UP000332933">
    <property type="component" value="Unassembled WGS sequence"/>
</dbReference>
<dbReference type="EMBL" id="CAADRA010005362">
    <property type="protein sequence ID" value="VFT89020.1"/>
    <property type="molecule type" value="Genomic_DNA"/>
</dbReference>
<feature type="compositionally biased region" description="Low complexity" evidence="1">
    <location>
        <begin position="35"/>
        <end position="73"/>
    </location>
</feature>
<sequence length="389" mass="41652">MASEASSSIVDTTDTSTLVDPTTPSMQEKKKTHATETANAATTARETAATTSPPKPVAQVTAPAPAPTTTPAVADVRLTKTHQEVDVTALEEKKRKADTTTTAVDAAVAAGHIEKKRKDVAPPKPAATAVQPSEQQQTPSPAPVDPATPGPKTPGESRGESPSTEMTVVDLKAAQRRSMKAIRQIAHTEMEALEPDMPEETRREIAGVLQAHVNELCSSTFTYLVRNYFPTATYAPKKDESPIDPKTLARIKDLESQILAKEASIQAHQTKMPATIREIMQAKFAAKAKPLEEAAAAAALSHPCSTTNGIEYSAADIADLKATFERIAAKIDQLDMKLPVTMQEATDTIHVIEHAMTRPKTQIDALMEQEDNAMTGMSTPVGRRVGLSH</sequence>
<proteinExistence type="predicted"/>
<evidence type="ECO:0000256" key="1">
    <source>
        <dbReference type="SAM" id="MobiDB-lite"/>
    </source>
</evidence>
<feature type="compositionally biased region" description="Low complexity" evidence="1">
    <location>
        <begin position="1"/>
        <end position="25"/>
    </location>
</feature>
<feature type="compositionally biased region" description="Polar residues" evidence="1">
    <location>
        <begin position="130"/>
        <end position="139"/>
    </location>
</feature>